<organism evidence="3 4">
    <name type="scientific">Methylobacterium oryzae CBMB20</name>
    <dbReference type="NCBI Taxonomy" id="693986"/>
    <lineage>
        <taxon>Bacteria</taxon>
        <taxon>Pseudomonadati</taxon>
        <taxon>Pseudomonadota</taxon>
        <taxon>Alphaproteobacteria</taxon>
        <taxon>Hyphomicrobiales</taxon>
        <taxon>Methylobacteriaceae</taxon>
        <taxon>Methylobacterium</taxon>
    </lineage>
</organism>
<sequence length="121" mass="13012">MKTLLAAAMFFGPTVGALAADSYADYRDYFDAKPAVADHAPRGGSKRTYGVDTRRPGDDRTAKSATHLRPGYWNQAGGYVPPDYSTHPRAASQDGFWSPNDASAANWAGPRAFTGTLGTRR</sequence>
<proteinExistence type="predicted"/>
<feature type="region of interest" description="Disordered" evidence="1">
    <location>
        <begin position="79"/>
        <end position="121"/>
    </location>
</feature>
<evidence type="ECO:0000256" key="1">
    <source>
        <dbReference type="SAM" id="MobiDB-lite"/>
    </source>
</evidence>
<feature type="chain" id="PRO_5001849257" evidence="2">
    <location>
        <begin position="20"/>
        <end position="121"/>
    </location>
</feature>
<feature type="region of interest" description="Disordered" evidence="1">
    <location>
        <begin position="37"/>
        <end position="65"/>
    </location>
</feature>
<dbReference type="KEGG" id="mor:MOC_6004"/>
<dbReference type="HOGENOM" id="CLU_2035355_0_0_5"/>
<accession>A0A089QGM8</accession>
<gene>
    <name evidence="3" type="ORF">MOC_6004</name>
</gene>
<reference evidence="3 4" key="1">
    <citation type="journal article" date="2014" name="PLoS ONE">
        <title>Genome Information of Methylobacterium oryzae, a Plant-Probiotic Methylotroph in the Phyllosphere.</title>
        <authorList>
            <person name="Kwak M.J."/>
            <person name="Jeong H."/>
            <person name="Madhaiyan M."/>
            <person name="Lee Y."/>
            <person name="Sa T.M."/>
            <person name="Oh T.K."/>
            <person name="Kim J.F."/>
        </authorList>
    </citation>
    <scope>NUCLEOTIDE SEQUENCE [LARGE SCALE GENOMIC DNA]</scope>
    <source>
        <strain evidence="3 4">CBMB20</strain>
    </source>
</reference>
<evidence type="ECO:0000313" key="3">
    <source>
        <dbReference type="EMBL" id="AIQ93759.1"/>
    </source>
</evidence>
<evidence type="ECO:0000313" key="4">
    <source>
        <dbReference type="Proteomes" id="UP000029492"/>
    </source>
</evidence>
<evidence type="ECO:0000256" key="2">
    <source>
        <dbReference type="SAM" id="SignalP"/>
    </source>
</evidence>
<keyword evidence="4" id="KW-1185">Reference proteome</keyword>
<name>A0A089QGM8_9HYPH</name>
<feature type="compositionally biased region" description="Basic and acidic residues" evidence="1">
    <location>
        <begin position="52"/>
        <end position="62"/>
    </location>
</feature>
<keyword evidence="2" id="KW-0732">Signal</keyword>
<protein>
    <submittedName>
        <fullName evidence="3">Protein of unassigned function</fullName>
    </submittedName>
</protein>
<dbReference type="AlphaFoldDB" id="A0A089QGM8"/>
<feature type="signal peptide" evidence="2">
    <location>
        <begin position="1"/>
        <end position="19"/>
    </location>
</feature>
<dbReference type="Proteomes" id="UP000029492">
    <property type="component" value="Chromosome"/>
</dbReference>
<dbReference type="EMBL" id="CP003811">
    <property type="protein sequence ID" value="AIQ93759.1"/>
    <property type="molecule type" value="Genomic_DNA"/>
</dbReference>
<dbReference type="eggNOG" id="ENOG5031002">
    <property type="taxonomic scope" value="Bacteria"/>
</dbReference>
<dbReference type="RefSeq" id="WP_052083777.1">
    <property type="nucleotide sequence ID" value="NZ_CP003811.1"/>
</dbReference>